<organism evidence="2 3">
    <name type="scientific">Pseudomonas asplenii</name>
    <dbReference type="NCBI Taxonomy" id="53407"/>
    <lineage>
        <taxon>Bacteria</taxon>
        <taxon>Pseudomonadati</taxon>
        <taxon>Pseudomonadota</taxon>
        <taxon>Gammaproteobacteria</taxon>
        <taxon>Pseudomonadales</taxon>
        <taxon>Pseudomonadaceae</taxon>
        <taxon>Pseudomonas</taxon>
    </lineage>
</organism>
<protein>
    <submittedName>
        <fullName evidence="2">Uncharacterized protein</fullName>
    </submittedName>
</protein>
<evidence type="ECO:0000313" key="3">
    <source>
        <dbReference type="Proteomes" id="UP000182272"/>
    </source>
</evidence>
<dbReference type="EMBL" id="LT629972">
    <property type="protein sequence ID" value="SEI17252.1"/>
    <property type="molecule type" value="Genomic_DNA"/>
</dbReference>
<name>A0A1H6NTC0_9PSED</name>
<dbReference type="Proteomes" id="UP000182272">
    <property type="component" value="Chromosome I"/>
</dbReference>
<gene>
    <name evidence="2" type="ORF">SAMN05216581_3339</name>
</gene>
<proteinExistence type="predicted"/>
<evidence type="ECO:0000313" key="2">
    <source>
        <dbReference type="EMBL" id="SEI17252.1"/>
    </source>
</evidence>
<dbReference type="AlphaFoldDB" id="A0A1H6NTC0"/>
<dbReference type="RefSeq" id="WP_081354464.1">
    <property type="nucleotide sequence ID" value="NZ_LT629972.1"/>
</dbReference>
<feature type="region of interest" description="Disordered" evidence="1">
    <location>
        <begin position="1"/>
        <end position="24"/>
    </location>
</feature>
<accession>A0A1H6NTC0</accession>
<evidence type="ECO:0000256" key="1">
    <source>
        <dbReference type="SAM" id="MobiDB-lite"/>
    </source>
</evidence>
<reference evidence="2 3" key="1">
    <citation type="submission" date="2016-10" db="EMBL/GenBank/DDBJ databases">
        <authorList>
            <person name="de Groot N.N."/>
        </authorList>
    </citation>
    <scope>NUCLEOTIDE SEQUENCE [LARGE SCALE GENOMIC DNA]</scope>
    <source>
        <strain evidence="2 3">LMG 2158</strain>
    </source>
</reference>
<dbReference type="OrthoDB" id="7156185at2"/>
<sequence length="282" mass="30866">MANIQHTVTGAGAPATKPPSIGAHYTDTTTGKRWISSGASTVDDWGDPLPPAQRIVEDTTLEITLDLDVSMTVWRTNSAGVRSLKLPKVTKPGAYEFVLVLENGSGSDRNIRINNAGDVGAVIETTTLVSRAGTATYFRLTCWQGQNPNSTPTYWQILEQKYYTDPPARYSELNDSGGAGSTLVLTGEFSRYLWNWGQNISRTLLLAPLSMSIPLDFYTEIELIVWNQTAQAQTINVDTTQALPLIDHATLSVPASSCVVFKLAYFVGMAQYRWTLVSTHTL</sequence>